<dbReference type="InterPro" id="IPR013762">
    <property type="entry name" value="Integrase-like_cat_sf"/>
</dbReference>
<dbReference type="InterPro" id="IPR052925">
    <property type="entry name" value="Phage_Integrase-like_Recomb"/>
</dbReference>
<evidence type="ECO:0000313" key="2">
    <source>
        <dbReference type="EMBL" id="KAF0297611.1"/>
    </source>
</evidence>
<dbReference type="GO" id="GO:0015074">
    <property type="term" value="P:DNA integration"/>
    <property type="evidence" value="ECO:0007669"/>
    <property type="project" value="InterPro"/>
</dbReference>
<evidence type="ECO:0000313" key="5">
    <source>
        <dbReference type="Proteomes" id="UP000440578"/>
    </source>
</evidence>
<gene>
    <name evidence="2" type="ORF">FJT64_004961</name>
    <name evidence="4" type="ORF">FJT64_018581</name>
    <name evidence="3" type="ORF">FJT64_020383</name>
</gene>
<dbReference type="Proteomes" id="UP000440578">
    <property type="component" value="Unassembled WGS sequence"/>
</dbReference>
<accession>A0A6A4W6R0</accession>
<dbReference type="OrthoDB" id="7692528at2759"/>
<reference evidence="2 5" key="1">
    <citation type="submission" date="2019-07" db="EMBL/GenBank/DDBJ databases">
        <title>Draft genome assembly of a fouling barnacle, Amphibalanus amphitrite (Darwin, 1854): The first reference genome for Thecostraca.</title>
        <authorList>
            <person name="Kim W."/>
        </authorList>
    </citation>
    <scope>NUCLEOTIDE SEQUENCE [LARGE SCALE GENOMIC DNA]</scope>
    <source>
        <strain evidence="2">SNU_AA5</strain>
        <tissue evidence="2">Soma without cirri and trophi</tissue>
    </source>
</reference>
<dbReference type="Gene3D" id="1.10.443.10">
    <property type="entry name" value="Intergrase catalytic core"/>
    <property type="match status" value="1"/>
</dbReference>
<evidence type="ECO:0000313" key="3">
    <source>
        <dbReference type="EMBL" id="KAF0308402.1"/>
    </source>
</evidence>
<proteinExistence type="predicted"/>
<dbReference type="SUPFAM" id="SSF56349">
    <property type="entry name" value="DNA breaking-rejoining enzymes"/>
    <property type="match status" value="1"/>
</dbReference>
<sequence>MIPILAACMLWGRHWTGLRVTMHCDNAGVVGAWHKGWSRDPRLMSLIRQTLFVAASHAFDLRVIHVAGTDNSAADALSRFQMRRFRELCPVAAPDGTPVPTSLTAFLAAPTETCLRRHVTVHRTYLELTVPASKTDQTYRGAVVTVPATFNDICPVAAMRAYLAHTAGRPPGEPLLQRASGAYATIGWLNDVLRSTLPPSAGRVTTHSLRIGFATAAAAAGVHDSAIRAAGRWTGAASHLRYIRGPRLDVWRARLAAARTAD</sequence>
<dbReference type="AlphaFoldDB" id="A0A6A4W6R0"/>
<name>A0A6A4W6R0_AMPAM</name>
<evidence type="ECO:0000256" key="1">
    <source>
        <dbReference type="ARBA" id="ARBA00023172"/>
    </source>
</evidence>
<evidence type="ECO:0000313" key="4">
    <source>
        <dbReference type="EMBL" id="KAF0310425.1"/>
    </source>
</evidence>
<comment type="caution">
    <text evidence="2">The sequence shown here is derived from an EMBL/GenBank/DDBJ whole genome shotgun (WGS) entry which is preliminary data.</text>
</comment>
<dbReference type="EMBL" id="VIIS01000310">
    <property type="protein sequence ID" value="KAF0310425.1"/>
    <property type="molecule type" value="Genomic_DNA"/>
</dbReference>
<evidence type="ECO:0008006" key="6">
    <source>
        <dbReference type="Google" id="ProtNLM"/>
    </source>
</evidence>
<dbReference type="GO" id="GO:0006310">
    <property type="term" value="P:DNA recombination"/>
    <property type="evidence" value="ECO:0007669"/>
    <property type="project" value="UniProtKB-KW"/>
</dbReference>
<dbReference type="GO" id="GO:0003677">
    <property type="term" value="F:DNA binding"/>
    <property type="evidence" value="ECO:0007669"/>
    <property type="project" value="InterPro"/>
</dbReference>
<keyword evidence="5" id="KW-1185">Reference proteome</keyword>
<dbReference type="PANTHER" id="PTHR34605:SF4">
    <property type="entry name" value="DNA ADENINE METHYLTRANSFERASE"/>
    <property type="match status" value="1"/>
</dbReference>
<dbReference type="EMBL" id="VIIS01000488">
    <property type="protein sequence ID" value="KAF0308402.1"/>
    <property type="molecule type" value="Genomic_DNA"/>
</dbReference>
<organism evidence="2 5">
    <name type="scientific">Amphibalanus amphitrite</name>
    <name type="common">Striped barnacle</name>
    <name type="synonym">Balanus amphitrite</name>
    <dbReference type="NCBI Taxonomy" id="1232801"/>
    <lineage>
        <taxon>Eukaryota</taxon>
        <taxon>Metazoa</taxon>
        <taxon>Ecdysozoa</taxon>
        <taxon>Arthropoda</taxon>
        <taxon>Crustacea</taxon>
        <taxon>Multicrustacea</taxon>
        <taxon>Cirripedia</taxon>
        <taxon>Thoracica</taxon>
        <taxon>Thoracicalcarea</taxon>
        <taxon>Balanomorpha</taxon>
        <taxon>Balanoidea</taxon>
        <taxon>Balanidae</taxon>
        <taxon>Amphibalaninae</taxon>
        <taxon>Amphibalanus</taxon>
    </lineage>
</organism>
<dbReference type="InterPro" id="IPR011010">
    <property type="entry name" value="DNA_brk_join_enz"/>
</dbReference>
<protein>
    <recommendedName>
        <fullName evidence="6">Tyr recombinase domain-containing protein</fullName>
    </recommendedName>
</protein>
<keyword evidence="1" id="KW-0233">DNA recombination</keyword>
<dbReference type="EMBL" id="VIIS01001479">
    <property type="protein sequence ID" value="KAF0297611.1"/>
    <property type="molecule type" value="Genomic_DNA"/>
</dbReference>
<dbReference type="PANTHER" id="PTHR34605">
    <property type="entry name" value="PHAGE_INTEGRASE DOMAIN-CONTAINING PROTEIN"/>
    <property type="match status" value="1"/>
</dbReference>